<reference evidence="7" key="2">
    <citation type="submission" date="2007-04" db="EMBL/GenBank/DDBJ databases">
        <title>The genome of the human body louse.</title>
        <authorList>
            <consortium name="The Human Body Louse Genome Consortium"/>
            <person name="Kirkness E."/>
            <person name="Walenz B."/>
            <person name="Hass B."/>
            <person name="Bruggner R."/>
            <person name="Strausberg R."/>
        </authorList>
    </citation>
    <scope>NUCLEOTIDE SEQUENCE</scope>
    <source>
        <strain evidence="7">USDA</strain>
    </source>
</reference>
<dbReference type="Pfam" id="PF01704">
    <property type="entry name" value="UDPGP"/>
    <property type="match status" value="1"/>
</dbReference>
<dbReference type="STRING" id="121224.E0VTP9"/>
<dbReference type="EnsemblMetazoa" id="PHUM434950-RA">
    <property type="protein sequence ID" value="PHUM434950-PA"/>
    <property type="gene ID" value="PHUM434950"/>
</dbReference>
<dbReference type="InterPro" id="IPR039741">
    <property type="entry name" value="UDP-sugar_pyrophosphorylase"/>
</dbReference>
<dbReference type="InterPro" id="IPR002618">
    <property type="entry name" value="UDPGP_fam"/>
</dbReference>
<reference evidence="7" key="1">
    <citation type="submission" date="2007-04" db="EMBL/GenBank/DDBJ databases">
        <title>Annotation of Pediculus humanus corporis strain USDA.</title>
        <authorList>
            <person name="Kirkness E."/>
            <person name="Hannick L."/>
            <person name="Hass B."/>
            <person name="Bruggner R."/>
            <person name="Lawson D."/>
            <person name="Bidwell S."/>
            <person name="Joardar V."/>
            <person name="Caler E."/>
            <person name="Walenz B."/>
            <person name="Inman J."/>
            <person name="Schobel S."/>
            <person name="Galinsky K."/>
            <person name="Amedeo P."/>
            <person name="Strausberg R."/>
        </authorList>
    </citation>
    <scope>NUCLEOTIDE SEQUENCE</scope>
    <source>
        <strain evidence="7">USDA</strain>
    </source>
</reference>
<keyword evidence="9" id="KW-1185">Reference proteome</keyword>
<comment type="catalytic activity">
    <reaction evidence="6">
        <text>N-acetyl-alpha-D-glucosamine 1-phosphate + UTP + H(+) = UDP-N-acetyl-alpha-D-glucosamine + diphosphate</text>
        <dbReference type="Rhea" id="RHEA:13509"/>
        <dbReference type="ChEBI" id="CHEBI:15378"/>
        <dbReference type="ChEBI" id="CHEBI:33019"/>
        <dbReference type="ChEBI" id="CHEBI:46398"/>
        <dbReference type="ChEBI" id="CHEBI:57705"/>
        <dbReference type="ChEBI" id="CHEBI:57776"/>
        <dbReference type="EC" id="2.7.7.23"/>
    </reaction>
</comment>
<dbReference type="RefSeq" id="XP_002429493.1">
    <property type="nucleotide sequence ID" value="XM_002429448.1"/>
</dbReference>
<dbReference type="Proteomes" id="UP000009046">
    <property type="component" value="Unassembled WGS sequence"/>
</dbReference>
<sequence>MNANMETVNYLKKYGQEHLLQFWDELNDEEKKILLKDINDADLERTVQYFQRVVNDDDNDKKKCTNMEPVSSDCSASLKKCRETSEVDNFEEIGLKSISDGHVGVLLLAGGQGTRLGSTDPKGMFDIGLPSKKSLFQLQAERIFKLQSLAKEKFSKTCIIPWYIMTSAATKTKTKIFFEENDYFGLNKENVFMFEQGMLPCFDFNGKIILEKKYKIAKSPDGNGGLYKALKEKNVLEDMSKKNVKYLHVYCVDNILVKVADPIFIGYCASKNAECAAKVVEKVSPTEPIGVVCKVDGKLQVVEYRLNEFNGKNFNDSNHPIHLQFFLELKKIKNGYH</sequence>
<dbReference type="EMBL" id="AAZO01005314">
    <property type="status" value="NOT_ANNOTATED_CDS"/>
    <property type="molecule type" value="Genomic_DNA"/>
</dbReference>
<dbReference type="InParanoid" id="E0VTP9"/>
<dbReference type="EC" id="2.7.7.23" evidence="3"/>
<comment type="pathway">
    <text evidence="1">Nucleotide-sugar biosynthesis; UDP-N-acetyl-alpha-D-glucosamine biosynthesis; UDP-N-acetyl-alpha-D-glucosamine from N-acetyl-alpha-D-glucosamine 1-phosphate: step 1/1.</text>
</comment>
<dbReference type="EMBL" id="AAZO01005313">
    <property type="status" value="NOT_ANNOTATED_CDS"/>
    <property type="molecule type" value="Genomic_DNA"/>
</dbReference>
<accession>E0VTP9</accession>
<dbReference type="PANTHER" id="PTHR11952:SF2">
    <property type="entry name" value="LD24639P"/>
    <property type="match status" value="1"/>
</dbReference>
<comment type="similarity">
    <text evidence="2">Belongs to the UDPGP type 1 family.</text>
</comment>
<evidence type="ECO:0000256" key="5">
    <source>
        <dbReference type="ARBA" id="ARBA00022695"/>
    </source>
</evidence>
<dbReference type="GeneID" id="8230563"/>
<organism>
    <name type="scientific">Pediculus humanus subsp. corporis</name>
    <name type="common">Body louse</name>
    <dbReference type="NCBI Taxonomy" id="121224"/>
    <lineage>
        <taxon>Eukaryota</taxon>
        <taxon>Metazoa</taxon>
        <taxon>Ecdysozoa</taxon>
        <taxon>Arthropoda</taxon>
        <taxon>Hexapoda</taxon>
        <taxon>Insecta</taxon>
        <taxon>Pterygota</taxon>
        <taxon>Neoptera</taxon>
        <taxon>Paraneoptera</taxon>
        <taxon>Psocodea</taxon>
        <taxon>Troctomorpha</taxon>
        <taxon>Phthiraptera</taxon>
        <taxon>Anoplura</taxon>
        <taxon>Pediculidae</taxon>
        <taxon>Pediculus</taxon>
    </lineage>
</organism>
<dbReference type="KEGG" id="phu:Phum_PHUM434950"/>
<dbReference type="Gene3D" id="3.90.550.10">
    <property type="entry name" value="Spore Coat Polysaccharide Biosynthesis Protein SpsA, Chain A"/>
    <property type="match status" value="1"/>
</dbReference>
<proteinExistence type="inferred from homology"/>
<dbReference type="InterPro" id="IPR029044">
    <property type="entry name" value="Nucleotide-diphossugar_trans"/>
</dbReference>
<keyword evidence="5" id="KW-0548">Nucleotidyltransferase</keyword>
<dbReference type="OrthoDB" id="532420at2759"/>
<keyword evidence="4" id="KW-0808">Transferase</keyword>
<evidence type="ECO:0000256" key="1">
    <source>
        <dbReference type="ARBA" id="ARBA00005208"/>
    </source>
</evidence>
<dbReference type="AlphaFoldDB" id="E0VTP9"/>
<dbReference type="GO" id="GO:0003977">
    <property type="term" value="F:UDP-N-acetylglucosamine diphosphorylase activity"/>
    <property type="evidence" value="ECO:0007669"/>
    <property type="project" value="UniProtKB-EC"/>
</dbReference>
<evidence type="ECO:0000256" key="2">
    <source>
        <dbReference type="ARBA" id="ARBA00010401"/>
    </source>
</evidence>
<evidence type="ECO:0000313" key="7">
    <source>
        <dbReference type="EMBL" id="EEB16755.1"/>
    </source>
</evidence>
<dbReference type="SUPFAM" id="SSF53448">
    <property type="entry name" value="Nucleotide-diphospho-sugar transferases"/>
    <property type="match status" value="1"/>
</dbReference>
<protein>
    <recommendedName>
        <fullName evidence="3">UDP-N-acetylglucosamine diphosphorylase</fullName>
        <ecNumber evidence="3">2.7.7.23</ecNumber>
    </recommendedName>
</protein>
<name>E0VTP9_PEDHC</name>
<evidence type="ECO:0000313" key="8">
    <source>
        <dbReference type="EnsemblMetazoa" id="PHUM434950-PA"/>
    </source>
</evidence>
<dbReference type="PANTHER" id="PTHR11952">
    <property type="entry name" value="UDP- GLUCOSE PYROPHOSPHORYLASE"/>
    <property type="match status" value="1"/>
</dbReference>
<evidence type="ECO:0000256" key="6">
    <source>
        <dbReference type="ARBA" id="ARBA00048493"/>
    </source>
</evidence>
<dbReference type="VEuPathDB" id="VectorBase:PHUM434950"/>
<dbReference type="GO" id="GO:0016491">
    <property type="term" value="F:oxidoreductase activity"/>
    <property type="evidence" value="ECO:0007669"/>
    <property type="project" value="UniProtKB-KW"/>
</dbReference>
<dbReference type="FunCoup" id="E0VTP9">
    <property type="interactions" value="952"/>
</dbReference>
<evidence type="ECO:0000256" key="4">
    <source>
        <dbReference type="ARBA" id="ARBA00022679"/>
    </source>
</evidence>
<dbReference type="GO" id="GO:0006048">
    <property type="term" value="P:UDP-N-acetylglucosamine biosynthetic process"/>
    <property type="evidence" value="ECO:0007669"/>
    <property type="project" value="TreeGrafter"/>
</dbReference>
<gene>
    <name evidence="8" type="primary">8230563</name>
    <name evidence="7" type="ORF">Phum_PHUM434950</name>
</gene>
<dbReference type="OMA" id="WNIRVYC"/>
<dbReference type="HOGENOM" id="CLU_025603_0_0_1"/>
<dbReference type="eggNOG" id="KOG2388">
    <property type="taxonomic scope" value="Eukaryota"/>
</dbReference>
<keyword evidence="7" id="KW-0560">Oxidoreductase</keyword>
<reference evidence="8" key="3">
    <citation type="submission" date="2020-05" db="UniProtKB">
        <authorList>
            <consortium name="EnsemblMetazoa"/>
        </authorList>
    </citation>
    <scope>IDENTIFICATION</scope>
    <source>
        <strain evidence="8">USDA</strain>
    </source>
</reference>
<evidence type="ECO:0000256" key="3">
    <source>
        <dbReference type="ARBA" id="ARBA00012457"/>
    </source>
</evidence>
<dbReference type="CTD" id="8230563"/>
<evidence type="ECO:0000313" key="9">
    <source>
        <dbReference type="Proteomes" id="UP000009046"/>
    </source>
</evidence>
<dbReference type="EMBL" id="DS235769">
    <property type="protein sequence ID" value="EEB16755.1"/>
    <property type="molecule type" value="Genomic_DNA"/>
</dbReference>